<comment type="function">
    <text evidence="4">Part of the outer membrane protein assembly complex, which is involved in assembly and insertion of beta-barrel proteins into the outer membrane.</text>
</comment>
<feature type="domain" description="Outer membrane protein assembly factor BamE" evidence="6">
    <location>
        <begin position="61"/>
        <end position="131"/>
    </location>
</feature>
<name>E5AM36_MYCRK</name>
<dbReference type="PANTHER" id="PTHR37482:SF1">
    <property type="entry name" value="OUTER MEMBRANE PROTEIN ASSEMBLY FACTOR BAME"/>
    <property type="match status" value="1"/>
</dbReference>
<dbReference type="InterPro" id="IPR007450">
    <property type="entry name" value="BamE_dom"/>
</dbReference>
<keyword evidence="7" id="KW-0449">Lipoprotein</keyword>
<dbReference type="InterPro" id="IPR037873">
    <property type="entry name" value="BamE-like"/>
</dbReference>
<evidence type="ECO:0000313" key="7">
    <source>
        <dbReference type="EMBL" id="CBW73913.1"/>
    </source>
</evidence>
<evidence type="ECO:0000313" key="8">
    <source>
        <dbReference type="Proteomes" id="UP000007437"/>
    </source>
</evidence>
<dbReference type="Gene3D" id="3.30.1450.10">
    <property type="match status" value="1"/>
</dbReference>
<reference evidence="7 8" key="1">
    <citation type="journal article" date="2011" name="J. Bacteriol.">
        <title>Complete genome sequence of Burkholderia rhizoxinica, an endosymbiont of Rhizopus microsporus.</title>
        <authorList>
            <person name="Lackner G."/>
            <person name="Moebius N."/>
            <person name="Partida-Martinez L."/>
            <person name="Hertweck C."/>
        </authorList>
    </citation>
    <scope>NUCLEOTIDE SEQUENCE [LARGE SCALE GENOMIC DNA]</scope>
    <source>
        <strain evidence="8">DSM 19002 / CIP 109453 / HKI 454</strain>
    </source>
</reference>
<dbReference type="PANTHER" id="PTHR37482">
    <property type="entry name" value="OUTER MEMBRANE PROTEIN ASSEMBLY FACTOR BAME"/>
    <property type="match status" value="1"/>
</dbReference>
<dbReference type="Pfam" id="PF04355">
    <property type="entry name" value="BamE"/>
    <property type="match status" value="1"/>
</dbReference>
<feature type="region of interest" description="Disordered" evidence="5">
    <location>
        <begin position="164"/>
        <end position="284"/>
    </location>
</feature>
<comment type="subcellular location">
    <subcellularLocation>
        <location evidence="4">Cell outer membrane</location>
    </subcellularLocation>
</comment>
<dbReference type="GO" id="GO:0051205">
    <property type="term" value="P:protein insertion into membrane"/>
    <property type="evidence" value="ECO:0007669"/>
    <property type="project" value="UniProtKB-UniRule"/>
</dbReference>
<evidence type="ECO:0000256" key="5">
    <source>
        <dbReference type="SAM" id="MobiDB-lite"/>
    </source>
</evidence>
<dbReference type="GO" id="GO:0043165">
    <property type="term" value="P:Gram-negative-bacterium-type cell outer membrane assembly"/>
    <property type="evidence" value="ECO:0007669"/>
    <property type="project" value="UniProtKB-UniRule"/>
</dbReference>
<sequence>MGEMSSMFFSGARMGATVFAVTARVVVLAAVASLGACKTYDSLTQRIARSITPYRITVVQGNFVSAEAASKLRVGMSRDEVRSVLGTPLLTDLFHTDRWDYVFYFKRGSTSVVQQRDLVVNFVGDRVASWTGADDLPSEYELIAEIDGDRKGLKKVAAEAAASGVSDVSALPSSHAANEEAAAAANHATAQVTPPSKGATPSVRANTPVANAQPPNTGMPAQPQLQYQRATQPPLPPGVAPQHIALPPTGVAPSPDPSTGLAPANAANLQNQPVLEPSDAQGTQ</sequence>
<keyword evidence="3 4" id="KW-0998">Cell outer membrane</keyword>
<proteinExistence type="inferred from homology"/>
<dbReference type="AlphaFoldDB" id="E5AM36"/>
<dbReference type="GO" id="GO:1990063">
    <property type="term" value="C:Bam protein complex"/>
    <property type="evidence" value="ECO:0007669"/>
    <property type="project" value="TreeGrafter"/>
</dbReference>
<evidence type="ECO:0000256" key="1">
    <source>
        <dbReference type="ARBA" id="ARBA00022729"/>
    </source>
</evidence>
<dbReference type="KEGG" id="brh:RBRH_03183"/>
<keyword evidence="1 4" id="KW-0732">Signal</keyword>
<gene>
    <name evidence="4" type="primary">bamE</name>
    <name evidence="7" type="ordered locus">RBRH_03183</name>
</gene>
<protein>
    <recommendedName>
        <fullName evidence="4">Outer membrane protein assembly factor BamE</fullName>
    </recommendedName>
</protein>
<dbReference type="HOGENOM" id="CLU_083835_1_0_4"/>
<keyword evidence="2 4" id="KW-0472">Membrane</keyword>
<dbReference type="EMBL" id="FR687359">
    <property type="protein sequence ID" value="CBW73913.1"/>
    <property type="molecule type" value="Genomic_DNA"/>
</dbReference>
<organism evidence="7 8">
    <name type="scientific">Mycetohabitans rhizoxinica (strain DSM 19002 / CIP 109453 / HKI 454)</name>
    <name type="common">Paraburkholderia rhizoxinica</name>
    <dbReference type="NCBI Taxonomy" id="882378"/>
    <lineage>
        <taxon>Bacteria</taxon>
        <taxon>Pseudomonadati</taxon>
        <taxon>Pseudomonadota</taxon>
        <taxon>Betaproteobacteria</taxon>
        <taxon>Burkholderiales</taxon>
        <taxon>Burkholderiaceae</taxon>
        <taxon>Mycetohabitans</taxon>
    </lineage>
</organism>
<comment type="similarity">
    <text evidence="4">Belongs to the BamE family.</text>
</comment>
<feature type="compositionally biased region" description="Polar residues" evidence="5">
    <location>
        <begin position="203"/>
        <end position="216"/>
    </location>
</feature>
<feature type="compositionally biased region" description="Low complexity" evidence="5">
    <location>
        <begin position="261"/>
        <end position="273"/>
    </location>
</feature>
<accession>E5AM36</accession>
<dbReference type="GO" id="GO:0030674">
    <property type="term" value="F:protein-macromolecule adaptor activity"/>
    <property type="evidence" value="ECO:0007669"/>
    <property type="project" value="TreeGrafter"/>
</dbReference>
<dbReference type="HAMAP" id="MF_00925">
    <property type="entry name" value="OM_assembly_BamE"/>
    <property type="match status" value="1"/>
</dbReference>
<comment type="subunit">
    <text evidence="4">Part of the Bam complex.</text>
</comment>
<dbReference type="InterPro" id="IPR026592">
    <property type="entry name" value="BamE"/>
</dbReference>
<dbReference type="OrthoDB" id="9808250at2"/>
<evidence type="ECO:0000256" key="2">
    <source>
        <dbReference type="ARBA" id="ARBA00023136"/>
    </source>
</evidence>
<dbReference type="eggNOG" id="COG2913">
    <property type="taxonomic scope" value="Bacteria"/>
</dbReference>
<dbReference type="STRING" id="882378.RBRH_03183"/>
<dbReference type="Proteomes" id="UP000007437">
    <property type="component" value="Chromosome"/>
</dbReference>
<evidence type="ECO:0000256" key="4">
    <source>
        <dbReference type="HAMAP-Rule" id="MF_00925"/>
    </source>
</evidence>
<evidence type="ECO:0000259" key="6">
    <source>
        <dbReference type="Pfam" id="PF04355"/>
    </source>
</evidence>
<evidence type="ECO:0000256" key="3">
    <source>
        <dbReference type="ARBA" id="ARBA00023237"/>
    </source>
</evidence>
<feature type="compositionally biased region" description="Low complexity" evidence="5">
    <location>
        <begin position="175"/>
        <end position="188"/>
    </location>
</feature>